<sequence length="223" mass="25533">MRWIFLLLVVLNAFYYVWHQQQAPLRPKEVAPMAQQQGAKRDIQLLSETDNQQRRAPVVQAPEDDTCLYLGSFEQRSEAEVVEQRLISLDISSQVRSVDDQAGVDYWVYIPPLASRSASLRQLKELQARNIDSYLISQGDLENGISLGIFPRKDSAQSVIQRLEDVGYESSLRELPRAHRSYWVRIAPESRRLADDSLLEKLAFDFNGLKHQLMPCESIASSQ</sequence>
<keyword evidence="3" id="KW-1185">Reference proteome</keyword>
<dbReference type="Proteomes" id="UP000242915">
    <property type="component" value="Unassembled WGS sequence"/>
</dbReference>
<dbReference type="Pfam" id="PF05036">
    <property type="entry name" value="SPOR"/>
    <property type="match status" value="1"/>
</dbReference>
<accession>A0A239K4K1</accession>
<dbReference type="PROSITE" id="PS51724">
    <property type="entry name" value="SPOR"/>
    <property type="match status" value="1"/>
</dbReference>
<reference evidence="3" key="1">
    <citation type="submission" date="2017-06" db="EMBL/GenBank/DDBJ databases">
        <authorList>
            <person name="Varghese N."/>
            <person name="Submissions S."/>
        </authorList>
    </citation>
    <scope>NUCLEOTIDE SEQUENCE [LARGE SCALE GENOMIC DNA]</scope>
    <source>
        <strain evidence="3">CIP 108523</strain>
    </source>
</reference>
<gene>
    <name evidence="2" type="ORF">SAMN05216255_0157</name>
</gene>
<evidence type="ECO:0000313" key="3">
    <source>
        <dbReference type="Proteomes" id="UP000242915"/>
    </source>
</evidence>
<proteinExistence type="predicted"/>
<evidence type="ECO:0000259" key="1">
    <source>
        <dbReference type="PROSITE" id="PS51724"/>
    </source>
</evidence>
<dbReference type="AlphaFoldDB" id="A0A239K4K1"/>
<name>A0A239K4K1_9PSED</name>
<dbReference type="InterPro" id="IPR007730">
    <property type="entry name" value="SPOR-like_dom"/>
</dbReference>
<dbReference type="Gene3D" id="3.30.70.1070">
    <property type="entry name" value="Sporulation related repeat"/>
    <property type="match status" value="1"/>
</dbReference>
<dbReference type="InterPro" id="IPR036680">
    <property type="entry name" value="SPOR-like_sf"/>
</dbReference>
<dbReference type="GO" id="GO:0042834">
    <property type="term" value="F:peptidoglycan binding"/>
    <property type="evidence" value="ECO:0007669"/>
    <property type="project" value="InterPro"/>
</dbReference>
<feature type="domain" description="SPOR" evidence="1">
    <location>
        <begin position="60"/>
        <end position="139"/>
    </location>
</feature>
<organism evidence="2 3">
    <name type="scientific">Pseudomonas segetis</name>
    <dbReference type="NCBI Taxonomy" id="298908"/>
    <lineage>
        <taxon>Bacteria</taxon>
        <taxon>Pseudomonadati</taxon>
        <taxon>Pseudomonadota</taxon>
        <taxon>Gammaproteobacteria</taxon>
        <taxon>Pseudomonadales</taxon>
        <taxon>Pseudomonadaceae</taxon>
        <taxon>Pseudomonas</taxon>
    </lineage>
</organism>
<evidence type="ECO:0000313" key="2">
    <source>
        <dbReference type="EMBL" id="SNT12880.1"/>
    </source>
</evidence>
<dbReference type="RefSeq" id="WP_029529742.1">
    <property type="nucleotide sequence ID" value="NZ_FZOG01000013.1"/>
</dbReference>
<protein>
    <submittedName>
        <fullName evidence="2">Sporulation related domain-containing protein</fullName>
    </submittedName>
</protein>
<dbReference type="EMBL" id="FZOG01000013">
    <property type="protein sequence ID" value="SNT12880.1"/>
    <property type="molecule type" value="Genomic_DNA"/>
</dbReference>
<dbReference type="SUPFAM" id="SSF110997">
    <property type="entry name" value="Sporulation related repeat"/>
    <property type="match status" value="1"/>
</dbReference>